<dbReference type="EMBL" id="KB293181">
    <property type="protein sequence ID" value="ELU16317.1"/>
    <property type="molecule type" value="Genomic_DNA"/>
</dbReference>
<name>R7VCN7_CAPTE</name>
<evidence type="ECO:0008006" key="5">
    <source>
        <dbReference type="Google" id="ProtNLM"/>
    </source>
</evidence>
<dbReference type="PANTHER" id="PTHR12232">
    <property type="entry name" value="SH3 DOMAIN-BINDING GLUTAMIC ACID-RICH-LIKE PROTEIN"/>
    <property type="match status" value="1"/>
</dbReference>
<reference evidence="2 4" key="2">
    <citation type="journal article" date="2013" name="Nature">
        <title>Insights into bilaterian evolution from three spiralian genomes.</title>
        <authorList>
            <person name="Simakov O."/>
            <person name="Marletaz F."/>
            <person name="Cho S.J."/>
            <person name="Edsinger-Gonzales E."/>
            <person name="Havlak P."/>
            <person name="Hellsten U."/>
            <person name="Kuo D.H."/>
            <person name="Larsson T."/>
            <person name="Lv J."/>
            <person name="Arendt D."/>
            <person name="Savage R."/>
            <person name="Osoegawa K."/>
            <person name="de Jong P."/>
            <person name="Grimwood J."/>
            <person name="Chapman J.A."/>
            <person name="Shapiro H."/>
            <person name="Aerts A."/>
            <person name="Otillar R.P."/>
            <person name="Terry A.Y."/>
            <person name="Boore J.L."/>
            <person name="Grigoriev I.V."/>
            <person name="Lindberg D.R."/>
            <person name="Seaver E.C."/>
            <person name="Weisblat D.A."/>
            <person name="Putnam N.H."/>
            <person name="Rokhsar D.S."/>
        </authorList>
    </citation>
    <scope>NUCLEOTIDE SEQUENCE</scope>
    <source>
        <strain evidence="2 4">I ESC-2004</strain>
    </source>
</reference>
<dbReference type="Pfam" id="PF04908">
    <property type="entry name" value="SH3BGR"/>
    <property type="match status" value="1"/>
</dbReference>
<accession>R7VCN7</accession>
<evidence type="ECO:0000256" key="1">
    <source>
        <dbReference type="ARBA" id="ARBA00007764"/>
    </source>
</evidence>
<dbReference type="Gene3D" id="3.40.30.10">
    <property type="entry name" value="Glutaredoxin"/>
    <property type="match status" value="1"/>
</dbReference>
<dbReference type="GO" id="GO:0005737">
    <property type="term" value="C:cytoplasm"/>
    <property type="evidence" value="ECO:0007669"/>
    <property type="project" value="TreeGrafter"/>
</dbReference>
<dbReference type="EMBL" id="AMQN01004315">
    <property type="status" value="NOT_ANNOTATED_CDS"/>
    <property type="molecule type" value="Genomic_DNA"/>
</dbReference>
<dbReference type="OrthoDB" id="9932926at2759"/>
<evidence type="ECO:0000313" key="4">
    <source>
        <dbReference type="Proteomes" id="UP000014760"/>
    </source>
</evidence>
<organism evidence="2">
    <name type="scientific">Capitella teleta</name>
    <name type="common">Polychaete worm</name>
    <dbReference type="NCBI Taxonomy" id="283909"/>
    <lineage>
        <taxon>Eukaryota</taxon>
        <taxon>Metazoa</taxon>
        <taxon>Spiralia</taxon>
        <taxon>Lophotrochozoa</taxon>
        <taxon>Annelida</taxon>
        <taxon>Polychaeta</taxon>
        <taxon>Sedentaria</taxon>
        <taxon>Scolecida</taxon>
        <taxon>Capitellidae</taxon>
        <taxon>Capitella</taxon>
    </lineage>
</organism>
<dbReference type="Proteomes" id="UP000014760">
    <property type="component" value="Unassembled WGS sequence"/>
</dbReference>
<keyword evidence="4" id="KW-1185">Reference proteome</keyword>
<dbReference type="PANTHER" id="PTHR12232:SF15">
    <property type="entry name" value="SH3 DOMAIN-BINDING GLUTAMIC ACID-RICH PROTEIN HOMOLOG"/>
    <property type="match status" value="1"/>
</dbReference>
<protein>
    <recommendedName>
        <fullName evidence="5">Glutaredoxin domain-containing protein</fullName>
    </recommendedName>
</protein>
<comment type="similarity">
    <text evidence="1">Belongs to the SH3BGR family.</text>
</comment>
<gene>
    <name evidence="2" type="ORF">CAPTEDRAFT_192426</name>
</gene>
<proteinExistence type="inferred from homology"/>
<dbReference type="EnsemblMetazoa" id="CapteT192426">
    <property type="protein sequence ID" value="CapteP192426"/>
    <property type="gene ID" value="CapteG192426"/>
</dbReference>
<reference evidence="4" key="1">
    <citation type="submission" date="2012-12" db="EMBL/GenBank/DDBJ databases">
        <authorList>
            <person name="Hellsten U."/>
            <person name="Grimwood J."/>
            <person name="Chapman J.A."/>
            <person name="Shapiro H."/>
            <person name="Aerts A."/>
            <person name="Otillar R.P."/>
            <person name="Terry A.Y."/>
            <person name="Boore J.L."/>
            <person name="Simakov O."/>
            <person name="Marletaz F."/>
            <person name="Cho S.-J."/>
            <person name="Edsinger-Gonzales E."/>
            <person name="Havlak P."/>
            <person name="Kuo D.-H."/>
            <person name="Larsson T."/>
            <person name="Lv J."/>
            <person name="Arendt D."/>
            <person name="Savage R."/>
            <person name="Osoegawa K."/>
            <person name="de Jong P."/>
            <person name="Lindberg D.R."/>
            <person name="Seaver E.C."/>
            <person name="Weisblat D.A."/>
            <person name="Putnam N.H."/>
            <person name="Grigoriev I.V."/>
            <person name="Rokhsar D.S."/>
        </authorList>
    </citation>
    <scope>NUCLEOTIDE SEQUENCE</scope>
    <source>
        <strain evidence="4">I ESC-2004</strain>
    </source>
</reference>
<dbReference type="EMBL" id="AMQN01004316">
    <property type="status" value="NOT_ANNOTATED_CDS"/>
    <property type="molecule type" value="Genomic_DNA"/>
</dbReference>
<dbReference type="SUPFAM" id="SSF52833">
    <property type="entry name" value="Thioredoxin-like"/>
    <property type="match status" value="1"/>
</dbReference>
<dbReference type="AlphaFoldDB" id="R7VCN7"/>
<dbReference type="InterPro" id="IPR051033">
    <property type="entry name" value="SH3BGR"/>
</dbReference>
<dbReference type="InterPro" id="IPR006993">
    <property type="entry name" value="Glut_rich_SH3-bd"/>
</dbReference>
<dbReference type="InterPro" id="IPR036249">
    <property type="entry name" value="Thioredoxin-like_sf"/>
</dbReference>
<dbReference type="HOGENOM" id="CLU_1662458_0_0_1"/>
<evidence type="ECO:0000313" key="3">
    <source>
        <dbReference type="EnsemblMetazoa" id="CapteP192426"/>
    </source>
</evidence>
<evidence type="ECO:0000313" key="2">
    <source>
        <dbReference type="EMBL" id="ELU16317.1"/>
    </source>
</evidence>
<sequence>MMTISQREPSNRRRFLPIKVKQQVKDEQKRAMFILESKKIPFETVDVAKSKAKVRIMKATVGDANANPPRFFKGEVYLGGFKEFIEAVDEGRMQQWLRLTTDEAPPPKEYTLTKFSLSHYHFFVYREKKDVLQNPVRYDHLKRRLDSAIKEVDSMKTKS</sequence>
<reference evidence="3" key="3">
    <citation type="submission" date="2015-06" db="UniProtKB">
        <authorList>
            <consortium name="EnsemblMetazoa"/>
        </authorList>
    </citation>
    <scope>IDENTIFICATION</scope>
</reference>